<feature type="non-terminal residue" evidence="2">
    <location>
        <position position="396"/>
    </location>
</feature>
<organism evidence="2 3">
    <name type="scientific">Protopolystoma xenopodis</name>
    <dbReference type="NCBI Taxonomy" id="117903"/>
    <lineage>
        <taxon>Eukaryota</taxon>
        <taxon>Metazoa</taxon>
        <taxon>Spiralia</taxon>
        <taxon>Lophotrochozoa</taxon>
        <taxon>Platyhelminthes</taxon>
        <taxon>Monogenea</taxon>
        <taxon>Polyopisthocotylea</taxon>
        <taxon>Polystomatidea</taxon>
        <taxon>Polystomatidae</taxon>
        <taxon>Protopolystoma</taxon>
    </lineage>
</organism>
<sequence length="396" mass="41886">MARPSSSGFVGGWSDQMSGKQRDKSRLSTVLSDDAADQADVVGGDVALETARFCSARGEGGPTGQLTPTVAAVARINACLDADDAEATLAALAQPQTRLPGLPDCLLVDTARSDLVGPANVLSDRRVLLAGLYHAELATARADKSADLTHAELTALMDALACLSAVNLAVELADAGALGLALRLPEADWQGAEAVCPDVCLARLRSRRDEKTAAGLSACLTRADVQTVVWQASLSARLLAPDSLSARADAFILRACRQHRQHRQRQCRLPDPTGQSPAAGPVHLGLESSLSASEPTLAHEQTHARHCRTLDRRQANIGRSVDPVPLPVVWWEELHIGGPRPDRPASQSTDPQTADRGLDTHPPPPTDKGPGRTATATQADSHQPTKPLVTRPECRV</sequence>
<feature type="region of interest" description="Disordered" evidence="1">
    <location>
        <begin position="263"/>
        <end position="283"/>
    </location>
</feature>
<accession>A0A3S5AI72</accession>
<dbReference type="AlphaFoldDB" id="A0A3S5AI72"/>
<feature type="region of interest" description="Disordered" evidence="1">
    <location>
        <begin position="1"/>
        <end position="31"/>
    </location>
</feature>
<gene>
    <name evidence="2" type="ORF">PXEA_LOCUS17884</name>
</gene>
<reference evidence="2" key="1">
    <citation type="submission" date="2018-11" db="EMBL/GenBank/DDBJ databases">
        <authorList>
            <consortium name="Pathogen Informatics"/>
        </authorList>
    </citation>
    <scope>NUCLEOTIDE SEQUENCE</scope>
</reference>
<protein>
    <submittedName>
        <fullName evidence="2">Uncharacterized protein</fullName>
    </submittedName>
</protein>
<keyword evidence="3" id="KW-1185">Reference proteome</keyword>
<name>A0A3S5AI72_9PLAT</name>
<evidence type="ECO:0000256" key="1">
    <source>
        <dbReference type="SAM" id="MobiDB-lite"/>
    </source>
</evidence>
<dbReference type="EMBL" id="CAAALY010067774">
    <property type="protein sequence ID" value="VEL24444.1"/>
    <property type="molecule type" value="Genomic_DNA"/>
</dbReference>
<evidence type="ECO:0000313" key="3">
    <source>
        <dbReference type="Proteomes" id="UP000784294"/>
    </source>
</evidence>
<proteinExistence type="predicted"/>
<dbReference type="Proteomes" id="UP000784294">
    <property type="component" value="Unassembled WGS sequence"/>
</dbReference>
<feature type="compositionally biased region" description="Polar residues" evidence="1">
    <location>
        <begin position="374"/>
        <end position="384"/>
    </location>
</feature>
<feature type="region of interest" description="Disordered" evidence="1">
    <location>
        <begin position="338"/>
        <end position="396"/>
    </location>
</feature>
<comment type="caution">
    <text evidence="2">The sequence shown here is derived from an EMBL/GenBank/DDBJ whole genome shotgun (WGS) entry which is preliminary data.</text>
</comment>
<evidence type="ECO:0000313" key="2">
    <source>
        <dbReference type="EMBL" id="VEL24444.1"/>
    </source>
</evidence>